<evidence type="ECO:0000256" key="8">
    <source>
        <dbReference type="ARBA" id="ARBA00023242"/>
    </source>
</evidence>
<proteinExistence type="predicted"/>
<keyword evidence="3" id="KW-0832">Ubl conjugation</keyword>
<feature type="compositionally biased region" description="Low complexity" evidence="9">
    <location>
        <begin position="517"/>
        <end position="528"/>
    </location>
</feature>
<dbReference type="Ensembl" id="ENSPMAT00000006350.1">
    <property type="protein sequence ID" value="ENSPMAP00000006321.1"/>
    <property type="gene ID" value="ENSPMAG00000005734.1"/>
</dbReference>
<organism evidence="11">
    <name type="scientific">Petromyzon marinus</name>
    <name type="common">Sea lamprey</name>
    <dbReference type="NCBI Taxonomy" id="7757"/>
    <lineage>
        <taxon>Eukaryota</taxon>
        <taxon>Metazoa</taxon>
        <taxon>Chordata</taxon>
        <taxon>Craniata</taxon>
        <taxon>Vertebrata</taxon>
        <taxon>Cyclostomata</taxon>
        <taxon>Hyperoartia</taxon>
        <taxon>Petromyzontiformes</taxon>
        <taxon>Petromyzontidae</taxon>
        <taxon>Petromyzon</taxon>
    </lineage>
</organism>
<reference evidence="11" key="1">
    <citation type="submission" date="2025-08" db="UniProtKB">
        <authorList>
            <consortium name="Ensembl"/>
        </authorList>
    </citation>
    <scope>IDENTIFICATION</scope>
</reference>
<dbReference type="Gene3D" id="2.30.30.140">
    <property type="match status" value="3"/>
</dbReference>
<dbReference type="Pfam" id="PF01388">
    <property type="entry name" value="ARID"/>
    <property type="match status" value="1"/>
</dbReference>
<dbReference type="GO" id="GO:0006325">
    <property type="term" value="P:chromatin organization"/>
    <property type="evidence" value="ECO:0007669"/>
    <property type="project" value="UniProtKB-KW"/>
</dbReference>
<keyword evidence="2" id="KW-0597">Phosphoprotein</keyword>
<dbReference type="InterPro" id="IPR016197">
    <property type="entry name" value="Chromo-like_dom_sf"/>
</dbReference>
<dbReference type="SMART" id="SM01014">
    <property type="entry name" value="ARID"/>
    <property type="match status" value="1"/>
</dbReference>
<feature type="compositionally biased region" description="Basic and acidic residues" evidence="9">
    <location>
        <begin position="500"/>
        <end position="513"/>
    </location>
</feature>
<dbReference type="PANTHER" id="PTHR13964:SF27">
    <property type="entry name" value="HAT-TRICK, ISOFORM D"/>
    <property type="match status" value="1"/>
</dbReference>
<dbReference type="SMART" id="SM00333">
    <property type="entry name" value="TUDOR"/>
    <property type="match status" value="1"/>
</dbReference>
<evidence type="ECO:0000256" key="2">
    <source>
        <dbReference type="ARBA" id="ARBA00022553"/>
    </source>
</evidence>
<dbReference type="SUPFAM" id="SSF63748">
    <property type="entry name" value="Tudor/PWWP/MBT"/>
    <property type="match status" value="2"/>
</dbReference>
<feature type="domain" description="ARID" evidence="10">
    <location>
        <begin position="309"/>
        <end position="401"/>
    </location>
</feature>
<evidence type="ECO:0000313" key="11">
    <source>
        <dbReference type="Ensembl" id="ENSPMAP00000006321.1"/>
    </source>
</evidence>
<dbReference type="InterPro" id="IPR036431">
    <property type="entry name" value="ARID_dom_sf"/>
</dbReference>
<reference evidence="11" key="2">
    <citation type="submission" date="2025-09" db="UniProtKB">
        <authorList>
            <consortium name="Ensembl"/>
        </authorList>
    </citation>
    <scope>IDENTIFICATION</scope>
</reference>
<feature type="region of interest" description="Disordered" evidence="9">
    <location>
        <begin position="273"/>
        <end position="311"/>
    </location>
</feature>
<evidence type="ECO:0000256" key="7">
    <source>
        <dbReference type="ARBA" id="ARBA00023163"/>
    </source>
</evidence>
<evidence type="ECO:0000256" key="3">
    <source>
        <dbReference type="ARBA" id="ARBA00022843"/>
    </source>
</evidence>
<evidence type="ECO:0000256" key="6">
    <source>
        <dbReference type="ARBA" id="ARBA00023125"/>
    </source>
</evidence>
<accession>S4RM85</accession>
<keyword evidence="4" id="KW-0156">Chromatin regulator</keyword>
<evidence type="ECO:0000256" key="9">
    <source>
        <dbReference type="SAM" id="MobiDB-lite"/>
    </source>
</evidence>
<keyword evidence="5" id="KW-0805">Transcription regulation</keyword>
<feature type="compositionally biased region" description="Acidic residues" evidence="9">
    <location>
        <begin position="537"/>
        <end position="579"/>
    </location>
</feature>
<dbReference type="FunFam" id="1.10.150.60:FF:000003">
    <property type="entry name" value="AT-rich interactive domain-containing protein 4B"/>
    <property type="match status" value="1"/>
</dbReference>
<name>S4RM85_PETMA</name>
<keyword evidence="1" id="KW-1017">Isopeptide bond</keyword>
<sequence>QTMNEPAYLLVGTDVSAKYRGAFCEAKIKSVKKLVKVKKSMTVSWFKQDSSSHVVQDDQIKGCLRIGAAVEIRMSDGTLQEGMISKLTDASWYTVVFDDGDETVLRRSSLRLKGERHFAKSESLDQLPLTHPEHFGTPVLGRKSVKGRRSGLTAGDEKEVAEWSEEDEAERVVADDGTVGHVVCVESSADDKMKGYPLFPALVVSPDCNDEVTVRRDQCLVRSFKDGTFHCVARKDIRVMDRESFPKPEAALKQAFEDALGFLESKESPASWKKDLSSVHQDDSGSESGGDEQTVEHEEEEEAEDESDPEERDNFLQQLYQFMENRGTPINRPPVLCYRRLNLFKLYRLVQKRGGSTGIKSGTTWKQVYKELGVPVLNSAASHNIKSTYRKYLFGFEEYCRSVRIRFRSVEYAMEAEGRQVGRRTARRREAPAPQPDPEEPSAADEAPMSDKREATTTRRRTKASAATVASEEECSDEGAEKKEEEEMDVGNAAAVEEESDKKEEESGIKEEPDGQTVAAVVAATAPVEEMEKLVEVEENDERMETDDEDREEDDDEADDDMEDDDGDEMDSDGADDLEGYPLGTRLQVKYGRGKTLKVYEASIRKRGVEAGEIIYLVHYFGWN</sequence>
<keyword evidence="7" id="KW-0804">Transcription</keyword>
<keyword evidence="6" id="KW-0238">DNA-binding</keyword>
<feature type="compositionally biased region" description="Acidic residues" evidence="9">
    <location>
        <begin position="297"/>
        <end position="311"/>
    </location>
</feature>
<dbReference type="CDD" id="cd20390">
    <property type="entry name" value="Tudor_ARID4_rpt2"/>
    <property type="match status" value="1"/>
</dbReference>
<dbReference type="AlphaFoldDB" id="S4RM85"/>
<dbReference type="InterPro" id="IPR001606">
    <property type="entry name" value="ARID_dom"/>
</dbReference>
<dbReference type="SUPFAM" id="SSF46774">
    <property type="entry name" value="ARID-like"/>
    <property type="match status" value="1"/>
</dbReference>
<feature type="compositionally biased region" description="Basic and acidic residues" evidence="9">
    <location>
        <begin position="273"/>
        <end position="283"/>
    </location>
</feature>
<dbReference type="HOGENOM" id="CLU_015721_0_0_1"/>
<protein>
    <recommendedName>
        <fullName evidence="10">ARID domain-containing protein</fullName>
    </recommendedName>
</protein>
<dbReference type="STRING" id="7757.ENSPMAP00000006321"/>
<dbReference type="PANTHER" id="PTHR13964">
    <property type="entry name" value="RBP-RELATED"/>
    <property type="match status" value="1"/>
</dbReference>
<dbReference type="PROSITE" id="PS51011">
    <property type="entry name" value="ARID"/>
    <property type="match status" value="1"/>
</dbReference>
<dbReference type="InterPro" id="IPR051232">
    <property type="entry name" value="ARID/SWI1_ChromRemod"/>
</dbReference>
<feature type="region of interest" description="Disordered" evidence="9">
    <location>
        <begin position="417"/>
        <end position="585"/>
    </location>
</feature>
<evidence type="ECO:0000256" key="5">
    <source>
        <dbReference type="ARBA" id="ARBA00023015"/>
    </source>
</evidence>
<dbReference type="InterPro" id="IPR002999">
    <property type="entry name" value="Tudor"/>
</dbReference>
<dbReference type="SMART" id="SM00501">
    <property type="entry name" value="BRIGHT"/>
    <property type="match status" value="1"/>
</dbReference>
<dbReference type="SUPFAM" id="SSF54160">
    <property type="entry name" value="Chromo domain-like"/>
    <property type="match status" value="1"/>
</dbReference>
<dbReference type="InterPro" id="IPR012603">
    <property type="entry name" value="ARID4A/B_PWWP"/>
</dbReference>
<evidence type="ECO:0000256" key="1">
    <source>
        <dbReference type="ARBA" id="ARBA00022499"/>
    </source>
</evidence>
<dbReference type="GO" id="GO:0006357">
    <property type="term" value="P:regulation of transcription by RNA polymerase II"/>
    <property type="evidence" value="ECO:0007669"/>
    <property type="project" value="TreeGrafter"/>
</dbReference>
<dbReference type="CDD" id="cd05162">
    <property type="entry name" value="PWWP"/>
    <property type="match status" value="1"/>
</dbReference>
<evidence type="ECO:0000256" key="4">
    <source>
        <dbReference type="ARBA" id="ARBA00022853"/>
    </source>
</evidence>
<dbReference type="Gene3D" id="1.10.150.60">
    <property type="entry name" value="ARID DNA-binding domain"/>
    <property type="match status" value="1"/>
</dbReference>
<evidence type="ECO:0000259" key="10">
    <source>
        <dbReference type="PROSITE" id="PS51011"/>
    </source>
</evidence>
<dbReference type="GO" id="GO:0005634">
    <property type="term" value="C:nucleus"/>
    <property type="evidence" value="ECO:0007669"/>
    <property type="project" value="TreeGrafter"/>
</dbReference>
<keyword evidence="8" id="KW-0539">Nucleus</keyword>
<dbReference type="Pfam" id="PF08169">
    <property type="entry name" value="RBB1NT"/>
    <property type="match status" value="1"/>
</dbReference>
<dbReference type="GeneTree" id="ENSGT00940000156159"/>
<dbReference type="GO" id="GO:0000976">
    <property type="term" value="F:transcription cis-regulatory region binding"/>
    <property type="evidence" value="ECO:0007669"/>
    <property type="project" value="TreeGrafter"/>
</dbReference>